<evidence type="ECO:0000313" key="3">
    <source>
        <dbReference type="Proteomes" id="UP001208689"/>
    </source>
</evidence>
<name>A0ABY6HVP1_9ARCH</name>
<evidence type="ECO:0000256" key="1">
    <source>
        <dbReference type="SAM" id="Phobius"/>
    </source>
</evidence>
<dbReference type="SUPFAM" id="SSF52266">
    <property type="entry name" value="SGNH hydrolase"/>
    <property type="match status" value="1"/>
</dbReference>
<keyword evidence="1" id="KW-0812">Transmembrane</keyword>
<accession>A0ABY6HVP1</accession>
<feature type="transmembrane region" description="Helical" evidence="1">
    <location>
        <begin position="289"/>
        <end position="308"/>
    </location>
</feature>
<keyword evidence="1" id="KW-1133">Transmembrane helix</keyword>
<evidence type="ECO:0000313" key="2">
    <source>
        <dbReference type="EMBL" id="UYP47593.1"/>
    </source>
</evidence>
<protein>
    <recommendedName>
        <fullName evidence="4">DUF4886 domain-containing protein</fullName>
    </recommendedName>
</protein>
<keyword evidence="1" id="KW-0472">Membrane</keyword>
<reference evidence="2" key="1">
    <citation type="submission" date="2022-09" db="EMBL/GenBank/DDBJ databases">
        <title>Actin cytoskeleton and complex cell architecture in an #Asgard archaeon.</title>
        <authorList>
            <person name="Ponce Toledo R.I."/>
            <person name="Schleper C."/>
            <person name="Rodrigues Oliveira T."/>
            <person name="Wollweber F."/>
            <person name="Xu J."/>
            <person name="Rittmann S."/>
            <person name="Klingl A."/>
            <person name="Pilhofer M."/>
        </authorList>
    </citation>
    <scope>NUCLEOTIDE SEQUENCE</scope>
    <source>
        <strain evidence="2">B-35</strain>
    </source>
</reference>
<organism evidence="2 3">
    <name type="scientific">Candidatus Lokiarchaeum ossiferum</name>
    <dbReference type="NCBI Taxonomy" id="2951803"/>
    <lineage>
        <taxon>Archaea</taxon>
        <taxon>Promethearchaeati</taxon>
        <taxon>Promethearchaeota</taxon>
        <taxon>Promethearchaeia</taxon>
        <taxon>Promethearchaeales</taxon>
        <taxon>Promethearchaeaceae</taxon>
        <taxon>Candidatus Lokiarchaeum</taxon>
    </lineage>
</organism>
<evidence type="ECO:0008006" key="4">
    <source>
        <dbReference type="Google" id="ProtNLM"/>
    </source>
</evidence>
<sequence length="325" mass="36768">MLSGKKIVIFFFIQFILLAPTINTASSQENEPIKILFIGSSYFAYNNLPRLFDNFAKEAGKNVSISTIDPLGTYLYDHAFSESTATKIKEKKWNIVILQGIGALTAYPQNYTNKPVDEALSILREKILLNNPSTRIIFCLPWAFEDGMTWKAGWDDNYEEMQLKINSQTIKLSGKIGFTTAPVGIAWNTAINEKNHPLHYLHLSDWNHPSLNGTYLMNCVIYSSIFQENCTGNSFHDELEEEDAMYLQDVASRTVIENLSFMNLNGSISEIKGNWNQINDSTAGKSINGMNIFIIMVLASSSLSIIILQSRRKLKLLKKLEEKNQ</sequence>
<proteinExistence type="predicted"/>
<dbReference type="InterPro" id="IPR036514">
    <property type="entry name" value="SGNH_hydro_sf"/>
</dbReference>
<gene>
    <name evidence="2" type="ORF">NEF87_003878</name>
</gene>
<keyword evidence="3" id="KW-1185">Reference proteome</keyword>
<dbReference type="EMBL" id="CP104013">
    <property type="protein sequence ID" value="UYP47593.1"/>
    <property type="molecule type" value="Genomic_DNA"/>
</dbReference>
<dbReference type="Proteomes" id="UP001208689">
    <property type="component" value="Chromosome"/>
</dbReference>
<dbReference type="Gene3D" id="3.40.50.1110">
    <property type="entry name" value="SGNH hydrolase"/>
    <property type="match status" value="1"/>
</dbReference>